<reference evidence="2" key="1">
    <citation type="submission" date="2022-12" db="EMBL/GenBank/DDBJ databases">
        <authorList>
            <person name="Webb A."/>
        </authorList>
    </citation>
    <scope>NUCLEOTIDE SEQUENCE</scope>
    <source>
        <strain evidence="2">Hp1</strain>
    </source>
</reference>
<feature type="compositionally biased region" description="Low complexity" evidence="1">
    <location>
        <begin position="192"/>
        <end position="202"/>
    </location>
</feature>
<proteinExistence type="predicted"/>
<evidence type="ECO:0000313" key="3">
    <source>
        <dbReference type="Proteomes" id="UP001162031"/>
    </source>
</evidence>
<organism evidence="2 3">
    <name type="scientific">Hyaloperonospora brassicae</name>
    <name type="common">Brassica downy mildew</name>
    <name type="synonym">Peronospora brassicae</name>
    <dbReference type="NCBI Taxonomy" id="162125"/>
    <lineage>
        <taxon>Eukaryota</taxon>
        <taxon>Sar</taxon>
        <taxon>Stramenopiles</taxon>
        <taxon>Oomycota</taxon>
        <taxon>Peronosporomycetes</taxon>
        <taxon>Peronosporales</taxon>
        <taxon>Peronosporaceae</taxon>
        <taxon>Hyaloperonospora</taxon>
    </lineage>
</organism>
<gene>
    <name evidence="2" type="ORF">HBR001_LOCUS6762</name>
</gene>
<evidence type="ECO:0008006" key="4">
    <source>
        <dbReference type="Google" id="ProtNLM"/>
    </source>
</evidence>
<keyword evidence="3" id="KW-1185">Reference proteome</keyword>
<dbReference type="AlphaFoldDB" id="A0AAV0UGV7"/>
<feature type="compositionally biased region" description="Polar residues" evidence="1">
    <location>
        <begin position="234"/>
        <end position="245"/>
    </location>
</feature>
<sequence length="303" mass="29914">MNTSSSTPFRTAALAALAVVSSDNFVSVCRDATYKLPSARGAICAGAGDAPSGTACPMIGDVASGDCYGYLPSFDGAQCTVKENAVCTIVNGNTWGCVFPSTGCLDVVATSDMHTSMGGPDAGFQAELPGPKNADVGFNGTTPVPFDNEASGLHPQLATPPVPLNGAAGMPPQEQVPAPGVHDTTGAGGMHPQGQVPAPVVNGGAGGSQMGPTPSALQGPTGATVEIKEKSAHDNSALTTTNAGTPSHPIAQEGPNPIEGGAAGPHPTPATNLGGELEDPSNLSSESVMPSAETPTVPTPAAH</sequence>
<comment type="caution">
    <text evidence="2">The sequence shown here is derived from an EMBL/GenBank/DDBJ whole genome shotgun (WGS) entry which is preliminary data.</text>
</comment>
<feature type="region of interest" description="Disordered" evidence="1">
    <location>
        <begin position="139"/>
        <end position="303"/>
    </location>
</feature>
<evidence type="ECO:0000256" key="1">
    <source>
        <dbReference type="SAM" id="MobiDB-lite"/>
    </source>
</evidence>
<evidence type="ECO:0000313" key="2">
    <source>
        <dbReference type="EMBL" id="CAI5736231.1"/>
    </source>
</evidence>
<dbReference type="Proteomes" id="UP001162031">
    <property type="component" value="Unassembled WGS sequence"/>
</dbReference>
<name>A0AAV0UGV7_HYABA</name>
<feature type="compositionally biased region" description="Polar residues" evidence="1">
    <location>
        <begin position="281"/>
        <end position="296"/>
    </location>
</feature>
<accession>A0AAV0UGV7</accession>
<dbReference type="EMBL" id="CANTFL010001299">
    <property type="protein sequence ID" value="CAI5736231.1"/>
    <property type="molecule type" value="Genomic_DNA"/>
</dbReference>
<protein>
    <recommendedName>
        <fullName evidence="4">Carbohydrate-binding module family 19 domain-containing protein</fullName>
    </recommendedName>
</protein>